<comment type="caution">
    <text evidence="1">The sequence shown here is derived from an EMBL/GenBank/DDBJ whole genome shotgun (WGS) entry which is preliminary data.</text>
</comment>
<protein>
    <submittedName>
        <fullName evidence="1">Uncharacterized protein</fullName>
    </submittedName>
</protein>
<dbReference type="EMBL" id="CAVNYO010000081">
    <property type="protein sequence ID" value="CAK5265059.1"/>
    <property type="molecule type" value="Genomic_DNA"/>
</dbReference>
<proteinExistence type="predicted"/>
<keyword evidence="2" id="KW-1185">Reference proteome</keyword>
<organism evidence="1 2">
    <name type="scientific">Mycena citricolor</name>
    <dbReference type="NCBI Taxonomy" id="2018698"/>
    <lineage>
        <taxon>Eukaryota</taxon>
        <taxon>Fungi</taxon>
        <taxon>Dikarya</taxon>
        <taxon>Basidiomycota</taxon>
        <taxon>Agaricomycotina</taxon>
        <taxon>Agaricomycetes</taxon>
        <taxon>Agaricomycetidae</taxon>
        <taxon>Agaricales</taxon>
        <taxon>Marasmiineae</taxon>
        <taxon>Mycenaceae</taxon>
        <taxon>Mycena</taxon>
    </lineage>
</organism>
<dbReference type="Proteomes" id="UP001295794">
    <property type="component" value="Unassembled WGS sequence"/>
</dbReference>
<accession>A0AAD2JW05</accession>
<evidence type="ECO:0000313" key="2">
    <source>
        <dbReference type="Proteomes" id="UP001295794"/>
    </source>
</evidence>
<reference evidence="1" key="1">
    <citation type="submission" date="2023-11" db="EMBL/GenBank/DDBJ databases">
        <authorList>
            <person name="De Vega J J."/>
            <person name="De Vega J J."/>
        </authorList>
    </citation>
    <scope>NUCLEOTIDE SEQUENCE</scope>
</reference>
<evidence type="ECO:0000313" key="1">
    <source>
        <dbReference type="EMBL" id="CAK5265059.1"/>
    </source>
</evidence>
<gene>
    <name evidence="1" type="ORF">MYCIT1_LOCUS5757</name>
</gene>
<sequence length="87" mass="9364">MFTLGSTMSVCHSAVGGLPVFVYNALFFSATGLDGSQLHTVSWALIVMDTSMPVQVMLFNYAVMTSEEQCKGNLETPGVPLTSRTIK</sequence>
<dbReference type="AlphaFoldDB" id="A0AAD2JW05"/>
<name>A0AAD2JW05_9AGAR</name>